<dbReference type="Pfam" id="PF01494">
    <property type="entry name" value="FAD_binding_3"/>
    <property type="match status" value="2"/>
</dbReference>
<proteinExistence type="inferred from homology"/>
<dbReference type="Proteomes" id="UP000707451">
    <property type="component" value="Unassembled WGS sequence"/>
</dbReference>
<keyword evidence="3" id="KW-0274">FAD</keyword>
<dbReference type="GO" id="GO:0071949">
    <property type="term" value="F:FAD binding"/>
    <property type="evidence" value="ECO:0007669"/>
    <property type="project" value="InterPro"/>
</dbReference>
<evidence type="ECO:0000256" key="4">
    <source>
        <dbReference type="ARBA" id="ARBA00023002"/>
    </source>
</evidence>
<dbReference type="InterPro" id="IPR050562">
    <property type="entry name" value="FAD_mOase_fung"/>
</dbReference>
<dbReference type="PANTHER" id="PTHR47356">
    <property type="entry name" value="FAD-DEPENDENT MONOOXYGENASE ASQG-RELATED"/>
    <property type="match status" value="1"/>
</dbReference>
<keyword evidence="2" id="KW-0285">Flavoprotein</keyword>
<accession>A0A9P7Y2K0</accession>
<dbReference type="EMBL" id="JAHRHY010000002">
    <property type="protein sequence ID" value="KAG9071616.1"/>
    <property type="molecule type" value="Genomic_DNA"/>
</dbReference>
<evidence type="ECO:0000256" key="3">
    <source>
        <dbReference type="ARBA" id="ARBA00022827"/>
    </source>
</evidence>
<dbReference type="OrthoDB" id="10029326at2759"/>
<keyword evidence="4" id="KW-0560">Oxidoreductase</keyword>
<comment type="caution">
    <text evidence="6">The sequence shown here is derived from an EMBL/GenBank/DDBJ whole genome shotgun (WGS) entry which is preliminary data.</text>
</comment>
<evidence type="ECO:0000313" key="7">
    <source>
        <dbReference type="Proteomes" id="UP000707451"/>
    </source>
</evidence>
<feature type="domain" description="FAD-binding" evidence="5">
    <location>
        <begin position="280"/>
        <end position="358"/>
    </location>
</feature>
<dbReference type="GO" id="GO:0004497">
    <property type="term" value="F:monooxygenase activity"/>
    <property type="evidence" value="ECO:0007669"/>
    <property type="project" value="InterPro"/>
</dbReference>
<dbReference type="PRINTS" id="PR00420">
    <property type="entry name" value="RNGMNOXGNASE"/>
</dbReference>
<sequence length="446" mass="49936">MSTTSKPRVLIVGGGLGGLMLGGLLERSGVPYAIFERVAKAKPVGAGMLIGPGILPTFQQLGIYDDFLAIGKKIYCTQNYKESLEKYRPTDTKPIEDFTGYLHYVVARSALYDLLLKLVPADKIHFGKRVLNITEKDDIVSVLTSDNGVYEGEIVVGADGAYSAVRQRLYEKLKSEGALPSEDNEELPFSCTCLVGQTRPLDPKEFPIVDVPDSQFFTVYGHNKPFTASKEAAQQRFRNNENSSWGDIPGPSMRDETRDFVLELNDGKKRTMGDLYDLTPKENTSKVMFEEKVFKTWYHRRFVLIGDACHKLHPSGGQAMHDAMALSNLIYAMPTRTSQDITRIFEEYKSERYPAAIACYKSSKMLGKIIDSGFAGAFSLFLMTKMPQWMWRLVLANTVKFRPQIGFLERVAIKGTVKPVPSPSENKARAVFKNQQQRAHQITVAV</sequence>
<evidence type="ECO:0000259" key="5">
    <source>
        <dbReference type="Pfam" id="PF01494"/>
    </source>
</evidence>
<dbReference type="PANTHER" id="PTHR47356:SF2">
    <property type="entry name" value="FAD-BINDING DOMAIN-CONTAINING PROTEIN-RELATED"/>
    <property type="match status" value="1"/>
</dbReference>
<comment type="similarity">
    <text evidence="1">Belongs to the paxM FAD-dependent monooxygenase family.</text>
</comment>
<evidence type="ECO:0000256" key="2">
    <source>
        <dbReference type="ARBA" id="ARBA00022630"/>
    </source>
</evidence>
<evidence type="ECO:0000313" key="6">
    <source>
        <dbReference type="EMBL" id="KAG9071616.1"/>
    </source>
</evidence>
<reference evidence="6" key="1">
    <citation type="submission" date="2021-06" db="EMBL/GenBank/DDBJ databases">
        <title>Genome Sequence of Mortierella hyaline Strain SCG-10, a Cold-Adapted, Nitrate-Reducing Fungus Isolated from Soil in Minnesota, USA.</title>
        <authorList>
            <person name="Aldossari N."/>
        </authorList>
    </citation>
    <scope>NUCLEOTIDE SEQUENCE</scope>
    <source>
        <strain evidence="6">SCG-10</strain>
    </source>
</reference>
<name>A0A9P7Y2K0_9FUNG</name>
<dbReference type="InterPro" id="IPR036188">
    <property type="entry name" value="FAD/NAD-bd_sf"/>
</dbReference>
<evidence type="ECO:0000256" key="1">
    <source>
        <dbReference type="ARBA" id="ARBA00007992"/>
    </source>
</evidence>
<dbReference type="SUPFAM" id="SSF51905">
    <property type="entry name" value="FAD/NAD(P)-binding domain"/>
    <property type="match status" value="1"/>
</dbReference>
<gene>
    <name evidence="6" type="ORF">KI688_005829</name>
</gene>
<organism evidence="6 7">
    <name type="scientific">Linnemannia hyalina</name>
    <dbReference type="NCBI Taxonomy" id="64524"/>
    <lineage>
        <taxon>Eukaryota</taxon>
        <taxon>Fungi</taxon>
        <taxon>Fungi incertae sedis</taxon>
        <taxon>Mucoromycota</taxon>
        <taxon>Mortierellomycotina</taxon>
        <taxon>Mortierellomycetes</taxon>
        <taxon>Mortierellales</taxon>
        <taxon>Mortierellaceae</taxon>
        <taxon>Linnemannia</taxon>
    </lineage>
</organism>
<keyword evidence="7" id="KW-1185">Reference proteome</keyword>
<dbReference type="Gene3D" id="3.50.50.60">
    <property type="entry name" value="FAD/NAD(P)-binding domain"/>
    <property type="match status" value="1"/>
</dbReference>
<dbReference type="InterPro" id="IPR002938">
    <property type="entry name" value="FAD-bd"/>
</dbReference>
<protein>
    <recommendedName>
        <fullName evidence="5">FAD-binding domain-containing protein</fullName>
    </recommendedName>
</protein>
<dbReference type="AlphaFoldDB" id="A0A9P7Y2K0"/>
<feature type="domain" description="FAD-binding" evidence="5">
    <location>
        <begin position="8"/>
        <end position="177"/>
    </location>
</feature>